<dbReference type="OrthoDB" id="28313at2157"/>
<evidence type="ECO:0000313" key="3">
    <source>
        <dbReference type="Proteomes" id="UP000218615"/>
    </source>
</evidence>
<dbReference type="Pfam" id="PF12706">
    <property type="entry name" value="Lactamase_B_2"/>
    <property type="match status" value="1"/>
</dbReference>
<evidence type="ECO:0000313" key="2">
    <source>
        <dbReference type="EMBL" id="SNQ59182.1"/>
    </source>
</evidence>
<dbReference type="PANTHER" id="PTHR15032">
    <property type="entry name" value="N-ACYL-PHOSPHATIDYLETHANOLAMINE-HYDROLYZING PHOSPHOLIPASE D"/>
    <property type="match status" value="1"/>
</dbReference>
<keyword evidence="3" id="KW-1185">Reference proteome</keyword>
<dbReference type="RefSeq" id="WP_179293735.1">
    <property type="nucleotide sequence ID" value="NZ_FZMP01000012.1"/>
</dbReference>
<dbReference type="PANTHER" id="PTHR15032:SF4">
    <property type="entry name" value="N-ACYL-PHOSPHATIDYLETHANOLAMINE-HYDROLYZING PHOSPHOLIPASE D"/>
    <property type="match status" value="1"/>
</dbReference>
<reference evidence="3" key="1">
    <citation type="submission" date="2017-06" db="EMBL/GenBank/DDBJ databases">
        <authorList>
            <person name="Cremers G."/>
        </authorList>
    </citation>
    <scope>NUCLEOTIDE SEQUENCE [LARGE SCALE GENOMIC DNA]</scope>
</reference>
<dbReference type="InterPro" id="IPR024884">
    <property type="entry name" value="NAPE-PLD"/>
</dbReference>
<dbReference type="Proteomes" id="UP000218615">
    <property type="component" value="Unassembled WGS sequence"/>
</dbReference>
<protein>
    <recommendedName>
        <fullName evidence="1">Metallo-beta-lactamase domain-containing protein</fullName>
    </recommendedName>
</protein>
<dbReference type="InterPro" id="IPR001279">
    <property type="entry name" value="Metallo-B-lactamas"/>
</dbReference>
<dbReference type="EMBL" id="FZMP01000012">
    <property type="protein sequence ID" value="SNQ59182.1"/>
    <property type="molecule type" value="Genomic_DNA"/>
</dbReference>
<dbReference type="AlphaFoldDB" id="A0A284VIT3"/>
<dbReference type="GO" id="GO:0008270">
    <property type="term" value="F:zinc ion binding"/>
    <property type="evidence" value="ECO:0007669"/>
    <property type="project" value="InterPro"/>
</dbReference>
<name>A0A284VIT3_9EURY</name>
<dbReference type="Gene3D" id="3.60.15.10">
    <property type="entry name" value="Ribonuclease Z/Hydroxyacylglutathione hydrolase-like"/>
    <property type="match status" value="1"/>
</dbReference>
<dbReference type="GO" id="GO:0005737">
    <property type="term" value="C:cytoplasm"/>
    <property type="evidence" value="ECO:0007669"/>
    <property type="project" value="TreeGrafter"/>
</dbReference>
<organism evidence="2 3">
    <name type="scientific">Candidatus Methanoperedens nitratireducens</name>
    <dbReference type="NCBI Taxonomy" id="1392998"/>
    <lineage>
        <taxon>Archaea</taxon>
        <taxon>Methanobacteriati</taxon>
        <taxon>Methanobacteriota</taxon>
        <taxon>Stenosarchaea group</taxon>
        <taxon>Methanomicrobia</taxon>
        <taxon>Methanosarcinales</taxon>
        <taxon>ANME-2 cluster</taxon>
        <taxon>Candidatus Methanoperedentaceae</taxon>
        <taxon>Candidatus Methanoperedens</taxon>
    </lineage>
</organism>
<dbReference type="InterPro" id="IPR036866">
    <property type="entry name" value="RibonucZ/Hydroxyglut_hydro"/>
</dbReference>
<gene>
    <name evidence="2" type="ORF">MNV_1090015</name>
</gene>
<proteinExistence type="predicted"/>
<dbReference type="SUPFAM" id="SSF56281">
    <property type="entry name" value="Metallo-hydrolase/oxidoreductase"/>
    <property type="match status" value="1"/>
</dbReference>
<dbReference type="GO" id="GO:0070290">
    <property type="term" value="F:N-acylphosphatidylethanolamine-specific phospholipase D activity"/>
    <property type="evidence" value="ECO:0007669"/>
    <property type="project" value="InterPro"/>
</dbReference>
<accession>A0A284VIT3</accession>
<sequence>MSGNEIKITFVNHSTFLIQADGMNILTDPIWSDWAGPLPYVGSKRVRSPGIQFGDLPIIDAVLVSHNHYDHMDIPTLRALEEKFSPLFVTGLGNKKFLDKKVSGRIEELDWWEKTSLPGSRSIYFVPAQHFSGRAPWNIDKSLWGGFVIESSPGQIYFAGDTGFGDFFEQLHERFPAIKVALLPVGAYEPRWFMGAVHLNPDDAVRAHQILKPGLSVGTHLGTFHLSDEGIDAPSRELEEAIKRHGMKPEDFIILDFGETVTAAD</sequence>
<dbReference type="PIRSF" id="PIRSF038896">
    <property type="entry name" value="NAPE-PLD"/>
    <property type="match status" value="1"/>
</dbReference>
<feature type="domain" description="Metallo-beta-lactamase" evidence="1">
    <location>
        <begin position="24"/>
        <end position="220"/>
    </location>
</feature>
<evidence type="ECO:0000259" key="1">
    <source>
        <dbReference type="Pfam" id="PF12706"/>
    </source>
</evidence>